<evidence type="ECO:0000259" key="5">
    <source>
        <dbReference type="PROSITE" id="PS50977"/>
    </source>
</evidence>
<gene>
    <name evidence="6" type="ORF">GCM10009802_16080</name>
</gene>
<dbReference type="RefSeq" id="WP_344289101.1">
    <property type="nucleotide sequence ID" value="NZ_BAAAPF010000029.1"/>
</dbReference>
<dbReference type="PANTHER" id="PTHR30055:SF238">
    <property type="entry name" value="MYCOFACTOCIN BIOSYNTHESIS TRANSCRIPTIONAL REGULATOR MFTR-RELATED"/>
    <property type="match status" value="1"/>
</dbReference>
<dbReference type="PROSITE" id="PS01081">
    <property type="entry name" value="HTH_TETR_1"/>
    <property type="match status" value="1"/>
</dbReference>
<dbReference type="InterPro" id="IPR041347">
    <property type="entry name" value="MftR_C"/>
</dbReference>
<evidence type="ECO:0000256" key="1">
    <source>
        <dbReference type="ARBA" id="ARBA00023015"/>
    </source>
</evidence>
<dbReference type="InterPro" id="IPR023772">
    <property type="entry name" value="DNA-bd_HTH_TetR-type_CS"/>
</dbReference>
<dbReference type="Pfam" id="PF00440">
    <property type="entry name" value="TetR_N"/>
    <property type="match status" value="1"/>
</dbReference>
<comment type="caution">
    <text evidence="6">The sequence shown here is derived from an EMBL/GenBank/DDBJ whole genome shotgun (WGS) entry which is preliminary data.</text>
</comment>
<keyword evidence="7" id="KW-1185">Reference proteome</keyword>
<accession>A0ABN2XPW0</accession>
<keyword evidence="3" id="KW-0804">Transcription</keyword>
<organism evidence="6 7">
    <name type="scientific">Streptomyces synnematoformans</name>
    <dbReference type="NCBI Taxonomy" id="415721"/>
    <lineage>
        <taxon>Bacteria</taxon>
        <taxon>Bacillati</taxon>
        <taxon>Actinomycetota</taxon>
        <taxon>Actinomycetes</taxon>
        <taxon>Kitasatosporales</taxon>
        <taxon>Streptomycetaceae</taxon>
        <taxon>Streptomyces</taxon>
    </lineage>
</organism>
<dbReference type="EMBL" id="BAAAPF010000029">
    <property type="protein sequence ID" value="GAA2115903.1"/>
    <property type="molecule type" value="Genomic_DNA"/>
</dbReference>
<dbReference type="SUPFAM" id="SSF46689">
    <property type="entry name" value="Homeodomain-like"/>
    <property type="match status" value="1"/>
</dbReference>
<keyword evidence="2 4" id="KW-0238">DNA-binding</keyword>
<evidence type="ECO:0000313" key="7">
    <source>
        <dbReference type="Proteomes" id="UP001500443"/>
    </source>
</evidence>
<evidence type="ECO:0000256" key="4">
    <source>
        <dbReference type="PROSITE-ProRule" id="PRU00335"/>
    </source>
</evidence>
<dbReference type="Pfam" id="PF17754">
    <property type="entry name" value="TetR_C_14"/>
    <property type="match status" value="1"/>
</dbReference>
<evidence type="ECO:0000256" key="3">
    <source>
        <dbReference type="ARBA" id="ARBA00023163"/>
    </source>
</evidence>
<keyword evidence="1" id="KW-0805">Transcription regulation</keyword>
<feature type="DNA-binding region" description="H-T-H motif" evidence="4">
    <location>
        <begin position="29"/>
        <end position="48"/>
    </location>
</feature>
<evidence type="ECO:0000313" key="6">
    <source>
        <dbReference type="EMBL" id="GAA2115903.1"/>
    </source>
</evidence>
<dbReference type="Proteomes" id="UP001500443">
    <property type="component" value="Unassembled WGS sequence"/>
</dbReference>
<reference evidence="6 7" key="1">
    <citation type="journal article" date="2019" name="Int. J. Syst. Evol. Microbiol.">
        <title>The Global Catalogue of Microorganisms (GCM) 10K type strain sequencing project: providing services to taxonomists for standard genome sequencing and annotation.</title>
        <authorList>
            <consortium name="The Broad Institute Genomics Platform"/>
            <consortium name="The Broad Institute Genome Sequencing Center for Infectious Disease"/>
            <person name="Wu L."/>
            <person name="Ma J."/>
        </authorList>
    </citation>
    <scope>NUCLEOTIDE SEQUENCE [LARGE SCALE GENOMIC DNA]</scope>
    <source>
        <strain evidence="6 7">JCM 15481</strain>
    </source>
</reference>
<evidence type="ECO:0000256" key="2">
    <source>
        <dbReference type="ARBA" id="ARBA00023125"/>
    </source>
</evidence>
<dbReference type="Gene3D" id="1.10.357.10">
    <property type="entry name" value="Tetracycline Repressor, domain 2"/>
    <property type="match status" value="1"/>
</dbReference>
<feature type="domain" description="HTH tetR-type" evidence="5">
    <location>
        <begin position="6"/>
        <end position="66"/>
    </location>
</feature>
<dbReference type="InterPro" id="IPR001647">
    <property type="entry name" value="HTH_TetR"/>
</dbReference>
<sequence>MGRWEPNARGRLAEAALKLYAEQGFDRTTVTEIAEVAGLTERTFFRHFADKREVLFYGTETALTMLTRTIAEAPASASPIDAVGAALESFGAFFQEDPERVRRRDALVSASTELRERELVKLDAFASAMAGALRERGTPEPAAGLAAEAGIAAFKVAYAHWVTAEPGKTDRTGEQQLPRLVRKALTELQEILADRAPV</sequence>
<dbReference type="InterPro" id="IPR009057">
    <property type="entry name" value="Homeodomain-like_sf"/>
</dbReference>
<protein>
    <submittedName>
        <fullName evidence="6">TetR/AcrR family transcriptional regulator</fullName>
    </submittedName>
</protein>
<dbReference type="PROSITE" id="PS50977">
    <property type="entry name" value="HTH_TETR_2"/>
    <property type="match status" value="1"/>
</dbReference>
<dbReference type="InterPro" id="IPR050109">
    <property type="entry name" value="HTH-type_TetR-like_transc_reg"/>
</dbReference>
<dbReference type="PRINTS" id="PR00455">
    <property type="entry name" value="HTHTETR"/>
</dbReference>
<proteinExistence type="predicted"/>
<dbReference type="PANTHER" id="PTHR30055">
    <property type="entry name" value="HTH-TYPE TRANSCRIPTIONAL REGULATOR RUTR"/>
    <property type="match status" value="1"/>
</dbReference>
<name>A0ABN2XPW0_9ACTN</name>